<dbReference type="EMBL" id="VSRR010125771">
    <property type="protein sequence ID" value="MPD01109.1"/>
    <property type="molecule type" value="Genomic_DNA"/>
</dbReference>
<evidence type="ECO:0000313" key="2">
    <source>
        <dbReference type="EMBL" id="MPD01109.1"/>
    </source>
</evidence>
<dbReference type="Proteomes" id="UP000324222">
    <property type="component" value="Unassembled WGS sequence"/>
</dbReference>
<sequence length="64" mass="7120">MLENDPNAWNTVTTMYVYAPCALSYVKGQDAPSTTTTTTTITTTNHHHYYHHQPSQPSNPTPPS</sequence>
<comment type="caution">
    <text evidence="2">The sequence shown here is derived from an EMBL/GenBank/DDBJ whole genome shotgun (WGS) entry which is preliminary data.</text>
</comment>
<evidence type="ECO:0000256" key="1">
    <source>
        <dbReference type="SAM" id="MobiDB-lite"/>
    </source>
</evidence>
<gene>
    <name evidence="2" type="ORF">E2C01_096621</name>
</gene>
<keyword evidence="3" id="KW-1185">Reference proteome</keyword>
<name>A0A5B7K7Q3_PORTR</name>
<reference evidence="2 3" key="1">
    <citation type="submission" date="2019-05" db="EMBL/GenBank/DDBJ databases">
        <title>Another draft genome of Portunus trituberculatus and its Hox gene families provides insights of decapod evolution.</title>
        <authorList>
            <person name="Jeong J.-H."/>
            <person name="Song I."/>
            <person name="Kim S."/>
            <person name="Choi T."/>
            <person name="Kim D."/>
            <person name="Ryu S."/>
            <person name="Kim W."/>
        </authorList>
    </citation>
    <scope>NUCLEOTIDE SEQUENCE [LARGE SCALE GENOMIC DNA]</scope>
    <source>
        <tissue evidence="2">Muscle</tissue>
    </source>
</reference>
<evidence type="ECO:0000313" key="3">
    <source>
        <dbReference type="Proteomes" id="UP000324222"/>
    </source>
</evidence>
<protein>
    <submittedName>
        <fullName evidence="2">Uncharacterized protein</fullName>
    </submittedName>
</protein>
<accession>A0A5B7K7Q3</accession>
<organism evidence="2 3">
    <name type="scientific">Portunus trituberculatus</name>
    <name type="common">Swimming crab</name>
    <name type="synonym">Neptunus trituberculatus</name>
    <dbReference type="NCBI Taxonomy" id="210409"/>
    <lineage>
        <taxon>Eukaryota</taxon>
        <taxon>Metazoa</taxon>
        <taxon>Ecdysozoa</taxon>
        <taxon>Arthropoda</taxon>
        <taxon>Crustacea</taxon>
        <taxon>Multicrustacea</taxon>
        <taxon>Malacostraca</taxon>
        <taxon>Eumalacostraca</taxon>
        <taxon>Eucarida</taxon>
        <taxon>Decapoda</taxon>
        <taxon>Pleocyemata</taxon>
        <taxon>Brachyura</taxon>
        <taxon>Eubrachyura</taxon>
        <taxon>Portunoidea</taxon>
        <taxon>Portunidae</taxon>
        <taxon>Portuninae</taxon>
        <taxon>Portunus</taxon>
    </lineage>
</organism>
<proteinExistence type="predicted"/>
<dbReference type="AlphaFoldDB" id="A0A5B7K7Q3"/>
<feature type="region of interest" description="Disordered" evidence="1">
    <location>
        <begin position="44"/>
        <end position="64"/>
    </location>
</feature>